<organism evidence="8 9">
    <name type="scientific">Allorhodopirellula heiligendammensis</name>
    <dbReference type="NCBI Taxonomy" id="2714739"/>
    <lineage>
        <taxon>Bacteria</taxon>
        <taxon>Pseudomonadati</taxon>
        <taxon>Planctomycetota</taxon>
        <taxon>Planctomycetia</taxon>
        <taxon>Pirellulales</taxon>
        <taxon>Pirellulaceae</taxon>
        <taxon>Allorhodopirellula</taxon>
    </lineage>
</organism>
<dbReference type="GO" id="GO:0003729">
    <property type="term" value="F:mRNA binding"/>
    <property type="evidence" value="ECO:0007669"/>
    <property type="project" value="InterPro"/>
</dbReference>
<evidence type="ECO:0000256" key="2">
    <source>
        <dbReference type="ARBA" id="ARBA00022649"/>
    </source>
</evidence>
<keyword evidence="6" id="KW-0694">RNA-binding</keyword>
<evidence type="ECO:0000256" key="4">
    <source>
        <dbReference type="ARBA" id="ARBA00022759"/>
    </source>
</evidence>
<keyword evidence="2" id="KW-1277">Toxin-antitoxin system</keyword>
<gene>
    <name evidence="8" type="ORF">Poly21_27100</name>
</gene>
<dbReference type="GO" id="GO:0016787">
    <property type="term" value="F:hydrolase activity"/>
    <property type="evidence" value="ECO:0007669"/>
    <property type="project" value="UniProtKB-KW"/>
</dbReference>
<evidence type="ECO:0000313" key="9">
    <source>
        <dbReference type="Proteomes" id="UP000319908"/>
    </source>
</evidence>
<proteinExistence type="inferred from homology"/>
<keyword evidence="4" id="KW-0255">Endonuclease</keyword>
<evidence type="ECO:0000256" key="5">
    <source>
        <dbReference type="ARBA" id="ARBA00022801"/>
    </source>
</evidence>
<evidence type="ECO:0000256" key="1">
    <source>
        <dbReference type="ARBA" id="ARBA00006620"/>
    </source>
</evidence>
<evidence type="ECO:0008006" key="10">
    <source>
        <dbReference type="Google" id="ProtNLM"/>
    </source>
</evidence>
<keyword evidence="7" id="KW-0346">Stress response</keyword>
<evidence type="ECO:0000256" key="6">
    <source>
        <dbReference type="ARBA" id="ARBA00022884"/>
    </source>
</evidence>
<dbReference type="GO" id="GO:0004519">
    <property type="term" value="F:endonuclease activity"/>
    <property type="evidence" value="ECO:0007669"/>
    <property type="project" value="UniProtKB-KW"/>
</dbReference>
<accession>A0A5C6BTH0</accession>
<dbReference type="SUPFAM" id="SSF54786">
    <property type="entry name" value="YcfA/nrd intein domain"/>
    <property type="match status" value="1"/>
</dbReference>
<dbReference type="EMBL" id="SJPU01000002">
    <property type="protein sequence ID" value="TWU15513.1"/>
    <property type="molecule type" value="Genomic_DNA"/>
</dbReference>
<protein>
    <recommendedName>
        <fullName evidence="10">YcfA-like protein</fullName>
    </recommendedName>
</protein>
<comment type="similarity">
    <text evidence="1">Belongs to the HicA mRNA interferase family.</text>
</comment>
<keyword evidence="9" id="KW-1185">Reference proteome</keyword>
<dbReference type="InterPro" id="IPR038570">
    <property type="entry name" value="HicA_sf"/>
</dbReference>
<keyword evidence="3" id="KW-0540">Nuclease</keyword>
<reference evidence="8 9" key="1">
    <citation type="journal article" date="2020" name="Antonie Van Leeuwenhoek">
        <title>Rhodopirellula heiligendammensis sp. nov., Rhodopirellula pilleata sp. nov., and Rhodopirellula solitaria sp. nov. isolated from natural or artificial marine surfaces in Northern Germany and California, USA, and emended description of the genus Rhodopirellula.</title>
        <authorList>
            <person name="Kallscheuer N."/>
            <person name="Wiegand S."/>
            <person name="Jogler M."/>
            <person name="Boedeker C."/>
            <person name="Peeters S.H."/>
            <person name="Rast P."/>
            <person name="Heuer A."/>
            <person name="Jetten M.S.M."/>
            <person name="Rohde M."/>
            <person name="Jogler C."/>
        </authorList>
    </citation>
    <scope>NUCLEOTIDE SEQUENCE [LARGE SCALE GENOMIC DNA]</scope>
    <source>
        <strain evidence="8 9">Poly21</strain>
    </source>
</reference>
<dbReference type="Proteomes" id="UP000319908">
    <property type="component" value="Unassembled WGS sequence"/>
</dbReference>
<evidence type="ECO:0000256" key="7">
    <source>
        <dbReference type="ARBA" id="ARBA00023016"/>
    </source>
</evidence>
<dbReference type="InterPro" id="IPR012933">
    <property type="entry name" value="HicA_mRNA_interferase"/>
</dbReference>
<dbReference type="Gene3D" id="3.30.920.30">
    <property type="entry name" value="Hypothetical protein"/>
    <property type="match status" value="1"/>
</dbReference>
<comment type="caution">
    <text evidence="8">The sequence shown here is derived from an EMBL/GenBank/DDBJ whole genome shotgun (WGS) entry which is preliminary data.</text>
</comment>
<name>A0A5C6BTH0_9BACT</name>
<sequence>MRKTAGMRALTSGLLGIGLWKGYNRAYVDRQKDVKVPKKIRELIADLHAAGFQNRGKKGSHRNFIHPKVVKPLTLSGKVGDDAKAYQERPVRKAIEESRS</sequence>
<evidence type="ECO:0000313" key="8">
    <source>
        <dbReference type="EMBL" id="TWU15513.1"/>
    </source>
</evidence>
<keyword evidence="5" id="KW-0378">Hydrolase</keyword>
<dbReference type="Pfam" id="PF07927">
    <property type="entry name" value="HicA_toxin"/>
    <property type="match status" value="1"/>
</dbReference>
<evidence type="ECO:0000256" key="3">
    <source>
        <dbReference type="ARBA" id="ARBA00022722"/>
    </source>
</evidence>
<dbReference type="AlphaFoldDB" id="A0A5C6BTH0"/>